<dbReference type="OrthoDB" id="58557at2759"/>
<dbReference type="GO" id="GO:0016020">
    <property type="term" value="C:membrane"/>
    <property type="evidence" value="ECO:0007669"/>
    <property type="project" value="UniProtKB-SubCell"/>
</dbReference>
<sequence length="250" mass="29202">MTSMIENASVESAAAVVVNHPYYHLKMEMASYLANEWTVTTLRSLFFGACAVLLLCTRTFVARSYPHLPGAEKAAIWWLVLSGAIHLCFEGYFSLHHTQIIKDQQLLGELWKEYALGDSRYLTSDPFVLCMETVTAFLWGPMRFTFAAFIATDHPLRHPIQIIVTVGQMYGLVLYYATHTFDYYHKEIIYSRPEFLYFWFYYFFMNFLWMVFPGIKLNFHLRKANSRAHYFTPVLLVDSVRTIARTFTEL</sequence>
<evidence type="ECO:0000256" key="11">
    <source>
        <dbReference type="ARBA" id="ARBA00023221"/>
    </source>
</evidence>
<evidence type="ECO:0000256" key="4">
    <source>
        <dbReference type="ARBA" id="ARBA00022692"/>
    </source>
</evidence>
<evidence type="ECO:0000256" key="6">
    <source>
        <dbReference type="ARBA" id="ARBA00022989"/>
    </source>
</evidence>
<dbReference type="GO" id="GO:0005783">
    <property type="term" value="C:endoplasmic reticulum"/>
    <property type="evidence" value="ECO:0007669"/>
    <property type="project" value="TreeGrafter"/>
</dbReference>
<feature type="transmembrane region" description="Helical" evidence="13">
    <location>
        <begin position="162"/>
        <end position="178"/>
    </location>
</feature>
<keyword evidence="12" id="KW-0413">Isomerase</keyword>
<name>A0A8A3PIR4_9HELO</name>
<reference evidence="15" key="1">
    <citation type="submission" date="2020-10" db="EMBL/GenBank/DDBJ databases">
        <title>Genome Sequence of Monilinia vaccinii-corymbosi Sheds Light on Mummy Berry Disease Infection of Blueberry and Mating Type.</title>
        <authorList>
            <person name="Yow A.G."/>
            <person name="Zhang Y."/>
            <person name="Bansal K."/>
            <person name="Eacker S.M."/>
            <person name="Sullivan S."/>
            <person name="Liachko I."/>
            <person name="Cubeta M.A."/>
            <person name="Rollins J.A."/>
            <person name="Ashrafi H."/>
        </authorList>
    </citation>
    <scope>NUCLEOTIDE SEQUENCE</scope>
    <source>
        <strain evidence="15">RL-1</strain>
    </source>
</reference>
<evidence type="ECO:0000259" key="14">
    <source>
        <dbReference type="Pfam" id="PF05241"/>
    </source>
</evidence>
<evidence type="ECO:0000256" key="2">
    <source>
        <dbReference type="ARBA" id="ARBA00008337"/>
    </source>
</evidence>
<dbReference type="AlphaFoldDB" id="A0A8A3PIR4"/>
<keyword evidence="8" id="KW-0443">Lipid metabolism</keyword>
<gene>
    <name evidence="15" type="ORF">DSL72_007785</name>
</gene>
<keyword evidence="4 13" id="KW-0812">Transmembrane</keyword>
<keyword evidence="16" id="KW-1185">Reference proteome</keyword>
<proteinExistence type="inferred from homology"/>
<dbReference type="GO" id="GO:0000247">
    <property type="term" value="F:C-8 sterol isomerase activity"/>
    <property type="evidence" value="ECO:0007669"/>
    <property type="project" value="TreeGrafter"/>
</dbReference>
<keyword evidence="9 13" id="KW-0472">Membrane</keyword>
<dbReference type="Pfam" id="PF05241">
    <property type="entry name" value="EBP"/>
    <property type="match status" value="1"/>
</dbReference>
<dbReference type="PANTHER" id="PTHR14207:SF0">
    <property type="entry name" value="3-BETA-HYDROXYSTEROID-DELTA(8),DELTA(7)-ISOMERASE"/>
    <property type="match status" value="1"/>
</dbReference>
<keyword evidence="6 13" id="KW-1133">Transmembrane helix</keyword>
<comment type="similarity">
    <text evidence="2">Belongs to the EBP family.</text>
</comment>
<keyword evidence="3" id="KW-0444">Lipid biosynthesis</keyword>
<protein>
    <recommendedName>
        <fullName evidence="14">EXPERA domain-containing protein</fullName>
    </recommendedName>
</protein>
<evidence type="ECO:0000256" key="3">
    <source>
        <dbReference type="ARBA" id="ARBA00022516"/>
    </source>
</evidence>
<feature type="domain" description="EXPERA" evidence="14">
    <location>
        <begin position="107"/>
        <end position="215"/>
    </location>
</feature>
<keyword evidence="5" id="KW-0752">Steroid biosynthesis</keyword>
<evidence type="ECO:0000256" key="13">
    <source>
        <dbReference type="SAM" id="Phobius"/>
    </source>
</evidence>
<dbReference type="InterPro" id="IPR007905">
    <property type="entry name" value="EBP"/>
</dbReference>
<dbReference type="GO" id="GO:0016126">
    <property type="term" value="P:sterol biosynthetic process"/>
    <property type="evidence" value="ECO:0007669"/>
    <property type="project" value="UniProtKB-KW"/>
</dbReference>
<dbReference type="GO" id="GO:0004769">
    <property type="term" value="F:steroid Delta-isomerase activity"/>
    <property type="evidence" value="ECO:0007669"/>
    <property type="project" value="TreeGrafter"/>
</dbReference>
<keyword evidence="11" id="KW-0753">Steroid metabolism</keyword>
<dbReference type="PANTHER" id="PTHR14207">
    <property type="entry name" value="STEROL ISOMERASE"/>
    <property type="match status" value="1"/>
</dbReference>
<evidence type="ECO:0000313" key="15">
    <source>
        <dbReference type="EMBL" id="QSZ34923.1"/>
    </source>
</evidence>
<evidence type="ECO:0000256" key="10">
    <source>
        <dbReference type="ARBA" id="ARBA00023166"/>
    </source>
</evidence>
<dbReference type="EMBL" id="CP063409">
    <property type="protein sequence ID" value="QSZ34923.1"/>
    <property type="molecule type" value="Genomic_DNA"/>
</dbReference>
<evidence type="ECO:0000256" key="8">
    <source>
        <dbReference type="ARBA" id="ARBA00023098"/>
    </source>
</evidence>
<keyword evidence="10" id="KW-1207">Sterol metabolism</keyword>
<evidence type="ECO:0000313" key="16">
    <source>
        <dbReference type="Proteomes" id="UP000672032"/>
    </source>
</evidence>
<evidence type="ECO:0000256" key="5">
    <source>
        <dbReference type="ARBA" id="ARBA00022955"/>
    </source>
</evidence>
<feature type="transmembrane region" description="Helical" evidence="13">
    <location>
        <begin position="45"/>
        <end position="62"/>
    </location>
</feature>
<evidence type="ECO:0000256" key="7">
    <source>
        <dbReference type="ARBA" id="ARBA00023011"/>
    </source>
</evidence>
<keyword evidence="7" id="KW-0756">Sterol biosynthesis</keyword>
<comment type="subcellular location">
    <subcellularLocation>
        <location evidence="1">Membrane</location>
        <topology evidence="1">Multi-pass membrane protein</topology>
    </subcellularLocation>
</comment>
<evidence type="ECO:0000256" key="9">
    <source>
        <dbReference type="ARBA" id="ARBA00023136"/>
    </source>
</evidence>
<dbReference type="InterPro" id="IPR033118">
    <property type="entry name" value="EXPERA"/>
</dbReference>
<dbReference type="Proteomes" id="UP000672032">
    <property type="component" value="Chromosome 5"/>
</dbReference>
<accession>A0A8A3PIR4</accession>
<evidence type="ECO:0000256" key="12">
    <source>
        <dbReference type="ARBA" id="ARBA00023235"/>
    </source>
</evidence>
<organism evidence="15 16">
    <name type="scientific">Monilinia vaccinii-corymbosi</name>
    <dbReference type="NCBI Taxonomy" id="61207"/>
    <lineage>
        <taxon>Eukaryota</taxon>
        <taxon>Fungi</taxon>
        <taxon>Dikarya</taxon>
        <taxon>Ascomycota</taxon>
        <taxon>Pezizomycotina</taxon>
        <taxon>Leotiomycetes</taxon>
        <taxon>Helotiales</taxon>
        <taxon>Sclerotiniaceae</taxon>
        <taxon>Monilinia</taxon>
    </lineage>
</organism>
<feature type="transmembrane region" description="Helical" evidence="13">
    <location>
        <begin position="74"/>
        <end position="93"/>
    </location>
</feature>
<feature type="transmembrane region" description="Helical" evidence="13">
    <location>
        <begin position="198"/>
        <end position="219"/>
    </location>
</feature>
<evidence type="ECO:0000256" key="1">
    <source>
        <dbReference type="ARBA" id="ARBA00004141"/>
    </source>
</evidence>
<dbReference type="GO" id="GO:0047750">
    <property type="term" value="F:cholestenol delta-isomerase activity"/>
    <property type="evidence" value="ECO:0007669"/>
    <property type="project" value="InterPro"/>
</dbReference>